<dbReference type="GeneID" id="107882642"/>
<dbReference type="Proteomes" id="UP000007819">
    <property type="component" value="Chromosome A2"/>
</dbReference>
<dbReference type="KEGG" id="api:107882642"/>
<evidence type="ECO:0000313" key="4">
    <source>
        <dbReference type="EnsemblMetazoa" id="XP_029345275.1"/>
    </source>
</evidence>
<dbReference type="AlphaFoldDB" id="A0A8R2NQ48"/>
<feature type="domain" description="SWIM-type" evidence="3">
    <location>
        <begin position="155"/>
        <end position="186"/>
    </location>
</feature>
<evidence type="ECO:0000256" key="2">
    <source>
        <dbReference type="SAM" id="MobiDB-lite"/>
    </source>
</evidence>
<dbReference type="RefSeq" id="XP_029345275.1">
    <property type="nucleotide sequence ID" value="XM_029489415.1"/>
</dbReference>
<evidence type="ECO:0000256" key="1">
    <source>
        <dbReference type="PROSITE-ProRule" id="PRU00325"/>
    </source>
</evidence>
<accession>A0A8R2NQ48</accession>
<reference evidence="5" key="1">
    <citation type="submission" date="2010-06" db="EMBL/GenBank/DDBJ databases">
        <authorList>
            <person name="Jiang H."/>
            <person name="Abraham K."/>
            <person name="Ali S."/>
            <person name="Alsbrooks S.L."/>
            <person name="Anim B.N."/>
            <person name="Anosike U.S."/>
            <person name="Attaway T."/>
            <person name="Bandaranaike D.P."/>
            <person name="Battles P.K."/>
            <person name="Bell S.N."/>
            <person name="Bell A.V."/>
            <person name="Beltran B."/>
            <person name="Bickham C."/>
            <person name="Bustamante Y."/>
            <person name="Caleb T."/>
            <person name="Canada A."/>
            <person name="Cardenas V."/>
            <person name="Carter K."/>
            <person name="Chacko J."/>
            <person name="Chandrabose M.N."/>
            <person name="Chavez D."/>
            <person name="Chavez A."/>
            <person name="Chen L."/>
            <person name="Chu H.-S."/>
            <person name="Claassen K.J."/>
            <person name="Cockrell R."/>
            <person name="Collins M."/>
            <person name="Cooper J.A."/>
            <person name="Cree A."/>
            <person name="Curry S.M."/>
            <person name="Da Y."/>
            <person name="Dao M.D."/>
            <person name="Das B."/>
            <person name="Davila M.-L."/>
            <person name="Davy-Carroll L."/>
            <person name="Denson S."/>
            <person name="Dinh H."/>
            <person name="Ebong V.E."/>
            <person name="Edwards J.R."/>
            <person name="Egan A."/>
            <person name="El-Daye J."/>
            <person name="Escobedo L."/>
            <person name="Fernandez S."/>
            <person name="Fernando P.R."/>
            <person name="Flagg N."/>
            <person name="Forbes L.D."/>
            <person name="Fowler R.G."/>
            <person name="Fu Q."/>
            <person name="Gabisi R.A."/>
            <person name="Ganer J."/>
            <person name="Garbino Pronczuk A."/>
            <person name="Garcia R.M."/>
            <person name="Garner T."/>
            <person name="Garrett T.E."/>
            <person name="Gonzalez D.A."/>
            <person name="Hamid H."/>
            <person name="Hawkins E.S."/>
            <person name="Hirani K."/>
            <person name="Hogues M.E."/>
            <person name="Hollins B."/>
            <person name="Hsiao C.-H."/>
            <person name="Jabil R."/>
            <person name="James M.L."/>
            <person name="Jhangiani S.N."/>
            <person name="Johnson B."/>
            <person name="Johnson Q."/>
            <person name="Joshi V."/>
            <person name="Kalu J.B."/>
            <person name="Kam C."/>
            <person name="Kashfia A."/>
            <person name="Keebler J."/>
            <person name="Kisamo H."/>
            <person name="Kovar C.L."/>
            <person name="Lago L.A."/>
            <person name="Lai C.-Y."/>
            <person name="Laidlaw J."/>
            <person name="Lara F."/>
            <person name="Le T.-K."/>
            <person name="Lee S.L."/>
            <person name="Legall F.H."/>
            <person name="Lemon S.J."/>
            <person name="Lewis L.R."/>
            <person name="Li B."/>
            <person name="Liu Y."/>
            <person name="Liu Y.-S."/>
            <person name="Lopez J."/>
            <person name="Lozado R.J."/>
            <person name="Lu J."/>
            <person name="Madu R.C."/>
            <person name="Maheshwari M."/>
            <person name="Maheshwari R."/>
            <person name="Malloy K."/>
            <person name="Martinez E."/>
            <person name="Mathew T."/>
            <person name="Mercado I.C."/>
            <person name="Mercado C."/>
            <person name="Meyer B."/>
            <person name="Montgomery K."/>
            <person name="Morgan M.B."/>
            <person name="Munidasa M."/>
            <person name="Nazareth L.V."/>
            <person name="Nelson J."/>
            <person name="Ng B.M."/>
            <person name="Nguyen N.B."/>
            <person name="Nguyen P.Q."/>
            <person name="Nguyen T."/>
            <person name="Obregon M."/>
            <person name="Okwuonu G.O."/>
            <person name="Onwere C.G."/>
            <person name="Orozco G."/>
            <person name="Parra A."/>
            <person name="Patel S."/>
            <person name="Patil S."/>
            <person name="Perez A."/>
            <person name="Perez Y."/>
            <person name="Pham C."/>
            <person name="Primus E.L."/>
            <person name="Pu L.-L."/>
            <person name="Puazo M."/>
            <person name="Qin X."/>
            <person name="Quiroz J.B."/>
            <person name="Reese J."/>
            <person name="Richards S."/>
            <person name="Rives C.M."/>
            <person name="Robberts R."/>
            <person name="Ruiz S.J."/>
            <person name="Ruiz M.J."/>
            <person name="Santibanez J."/>
            <person name="Schneider B.W."/>
            <person name="Sisson I."/>
            <person name="Smith M."/>
            <person name="Sodergren E."/>
            <person name="Song X.-Z."/>
            <person name="Song B.B."/>
            <person name="Summersgill H."/>
            <person name="Thelus R."/>
            <person name="Thornton R.D."/>
            <person name="Trejos Z.Y."/>
            <person name="Usmani K."/>
            <person name="Vattathil S."/>
            <person name="Villasana D."/>
            <person name="Walker D.L."/>
            <person name="Wang S."/>
            <person name="Wang K."/>
            <person name="White C.S."/>
            <person name="Williams A.C."/>
            <person name="Williamson J."/>
            <person name="Wilson K."/>
            <person name="Woghiren I.O."/>
            <person name="Woodworth J.R."/>
            <person name="Worley K.C."/>
            <person name="Wright R.A."/>
            <person name="Wu W."/>
            <person name="Young L."/>
            <person name="Zhang L."/>
            <person name="Zhang J."/>
            <person name="Zhu Y."/>
            <person name="Muzny D.M."/>
            <person name="Weinstock G."/>
            <person name="Gibbs R.A."/>
        </authorList>
    </citation>
    <scope>NUCLEOTIDE SEQUENCE [LARGE SCALE GENOMIC DNA]</scope>
    <source>
        <strain evidence="5">LSR1</strain>
    </source>
</reference>
<reference evidence="4" key="2">
    <citation type="submission" date="2022-06" db="UniProtKB">
        <authorList>
            <consortium name="EnsemblMetazoa"/>
        </authorList>
    </citation>
    <scope>IDENTIFICATION</scope>
</reference>
<dbReference type="PANTHER" id="PTHR35385">
    <property type="entry name" value="PROTEIN B, PUTATIVE-RELATED-RELATED"/>
    <property type="match status" value="1"/>
</dbReference>
<dbReference type="PROSITE" id="PS50966">
    <property type="entry name" value="ZF_SWIM"/>
    <property type="match status" value="1"/>
</dbReference>
<evidence type="ECO:0000259" key="3">
    <source>
        <dbReference type="PROSITE" id="PS50966"/>
    </source>
</evidence>
<keyword evidence="1" id="KW-0862">Zinc</keyword>
<sequence length="396" mass="46373">MMHAFRKMLYAQTYEEAQEKYVETMNIRSNYPMWQKYITVHHWKYKENWCLAWRDHTNRGHQTNNFSEVSVRIFKENVFGRVKAYNVISLIDFCCTKLEEYYKKKFSEFSNERNSTARLFFKKLIKQTDYITKEDITVDNEEFYVPSEKNKKMMYCVEPNIGVCSCEAGIHGQFCKHQCIIYKYFKTTGINFPPITVEDKYLISKLALGDRAPPPTFYESLIPTETLHQHDETNKHIQYYEPNQIVECNKEVSIENNMKIDKQIVDTFKEDMDKKKSFLILKDIHSIMINNVTKFGGSSYDSLLKFKSRLEKIKSEGQFNTFLATAGSKSTLLRQRDGAAIRVQPTTISQRKPGMTRGSKRLPSGRPASTDHSHQKKKPRNLFKNVSDCVPNAKSH</sequence>
<feature type="region of interest" description="Disordered" evidence="2">
    <location>
        <begin position="347"/>
        <end position="396"/>
    </location>
</feature>
<organism evidence="4 5">
    <name type="scientific">Acyrthosiphon pisum</name>
    <name type="common">Pea aphid</name>
    <dbReference type="NCBI Taxonomy" id="7029"/>
    <lineage>
        <taxon>Eukaryota</taxon>
        <taxon>Metazoa</taxon>
        <taxon>Ecdysozoa</taxon>
        <taxon>Arthropoda</taxon>
        <taxon>Hexapoda</taxon>
        <taxon>Insecta</taxon>
        <taxon>Pterygota</taxon>
        <taxon>Neoptera</taxon>
        <taxon>Paraneoptera</taxon>
        <taxon>Hemiptera</taxon>
        <taxon>Sternorrhyncha</taxon>
        <taxon>Aphidomorpha</taxon>
        <taxon>Aphidoidea</taxon>
        <taxon>Aphididae</taxon>
        <taxon>Macrosiphini</taxon>
        <taxon>Acyrthosiphon</taxon>
    </lineage>
</organism>
<keyword evidence="1" id="KW-0863">Zinc-finger</keyword>
<dbReference type="EnsemblMetazoa" id="XM_029489415.1">
    <property type="protein sequence ID" value="XP_029345275.1"/>
    <property type="gene ID" value="LOC107882642"/>
</dbReference>
<protein>
    <recommendedName>
        <fullName evidence="3">SWIM-type domain-containing protein</fullName>
    </recommendedName>
</protein>
<evidence type="ECO:0000313" key="5">
    <source>
        <dbReference type="Proteomes" id="UP000007819"/>
    </source>
</evidence>
<name>A0A8R2NQ48_ACYPI</name>
<dbReference type="PANTHER" id="PTHR35385:SF2">
    <property type="entry name" value="PROTEIN B, PUTATIVE-RELATED"/>
    <property type="match status" value="1"/>
</dbReference>
<keyword evidence="1" id="KW-0479">Metal-binding</keyword>
<keyword evidence="5" id="KW-1185">Reference proteome</keyword>
<dbReference type="InterPro" id="IPR007527">
    <property type="entry name" value="Znf_SWIM"/>
</dbReference>
<dbReference type="GO" id="GO:0008270">
    <property type="term" value="F:zinc ion binding"/>
    <property type="evidence" value="ECO:0007669"/>
    <property type="project" value="UniProtKB-KW"/>
</dbReference>
<proteinExistence type="predicted"/>
<dbReference type="OrthoDB" id="6597347at2759"/>